<proteinExistence type="predicted"/>
<gene>
    <name evidence="1" type="ORF">HMPREF0004_0454</name>
</gene>
<evidence type="ECO:0000313" key="1">
    <source>
        <dbReference type="EMBL" id="EFF78229.1"/>
    </source>
</evidence>
<dbReference type="Proteomes" id="UP000004510">
    <property type="component" value="Unassembled WGS sequence"/>
</dbReference>
<dbReference type="HOGENOM" id="CLU_3303077_0_0_4"/>
<comment type="caution">
    <text evidence="1">The sequence shown here is derived from an EMBL/GenBank/DDBJ whole genome shotgun (WGS) entry which is preliminary data.</text>
</comment>
<dbReference type="EMBL" id="ADMS01000013">
    <property type="protein sequence ID" value="EFF78229.1"/>
    <property type="molecule type" value="Genomic_DNA"/>
</dbReference>
<name>D4X4Q7_9BURK</name>
<dbReference type="AlphaFoldDB" id="D4X4Q7"/>
<organism evidence="1 2">
    <name type="scientific">Achromobacter piechaudii ATCC 43553</name>
    <dbReference type="NCBI Taxonomy" id="742159"/>
    <lineage>
        <taxon>Bacteria</taxon>
        <taxon>Pseudomonadati</taxon>
        <taxon>Pseudomonadota</taxon>
        <taxon>Betaproteobacteria</taxon>
        <taxon>Burkholderiales</taxon>
        <taxon>Alcaligenaceae</taxon>
        <taxon>Achromobacter</taxon>
    </lineage>
</organism>
<accession>D4X4Q7</accession>
<evidence type="ECO:0000313" key="2">
    <source>
        <dbReference type="Proteomes" id="UP000004510"/>
    </source>
</evidence>
<reference evidence="2" key="1">
    <citation type="submission" date="2010-03" db="EMBL/GenBank/DDBJ databases">
        <title>Complete sequence of Mobiluncus curtisii ATCC 43063.</title>
        <authorList>
            <person name="Muzny D."/>
            <person name="Qin X."/>
            <person name="Deng J."/>
            <person name="Jiang H."/>
            <person name="Liu Y."/>
            <person name="Qu J."/>
            <person name="Song X.-Z."/>
            <person name="Zhang L."/>
            <person name="Thornton R."/>
            <person name="Coyle M."/>
            <person name="Francisco L."/>
            <person name="Jackson L."/>
            <person name="Javaid M."/>
            <person name="Korchina V."/>
            <person name="Kovar C."/>
            <person name="Mata R."/>
            <person name="Mathew T."/>
            <person name="Ngo R."/>
            <person name="Nguyen L."/>
            <person name="Nguyen N."/>
            <person name="Okwuonu G."/>
            <person name="Ongeri F."/>
            <person name="Pham C."/>
            <person name="Simmons D."/>
            <person name="Wilczek-Boney K."/>
            <person name="Hale W."/>
            <person name="Jakkamsetti A."/>
            <person name="Pham P."/>
            <person name="Ruth R."/>
            <person name="San Lucas F."/>
            <person name="Warren J."/>
            <person name="Zhang J."/>
            <person name="Zhao Z."/>
            <person name="Zhou C."/>
            <person name="Zhu D."/>
            <person name="Lee S."/>
            <person name="Bess C."/>
            <person name="Blankenburg K."/>
            <person name="Forbes L."/>
            <person name="Fu Q."/>
            <person name="Gubbala S."/>
            <person name="Hirani K."/>
            <person name="Jayaseelan J.C."/>
            <person name="Lara F."/>
            <person name="Munidasa M."/>
            <person name="Palculict T."/>
            <person name="Patil S."/>
            <person name="Pu L.-L."/>
            <person name="Saada N."/>
            <person name="Tang L."/>
            <person name="Weissenberger G."/>
            <person name="Zhu Y."/>
            <person name="Hemphill L."/>
            <person name="Shang Y."/>
            <person name="Youmans B."/>
            <person name="Ayvaz T."/>
            <person name="Ross M."/>
            <person name="Santibanez J."/>
            <person name="Aqrawi P."/>
            <person name="Gross S."/>
            <person name="Joshi V."/>
            <person name="Fowler G."/>
            <person name="Nazareth L."/>
            <person name="Reid J."/>
            <person name="Worley K."/>
            <person name="Petrosino J."/>
            <person name="Highlander S."/>
            <person name="Gibbs R."/>
            <person name="Gibbs R."/>
        </authorList>
    </citation>
    <scope>NUCLEOTIDE SEQUENCE [LARGE SCALE GENOMIC DNA]</scope>
    <source>
        <strain evidence="2">ATCC 43553</strain>
    </source>
</reference>
<protein>
    <submittedName>
        <fullName evidence="1">Uncharacterized protein</fullName>
    </submittedName>
</protein>
<sequence length="39" mass="4063">MESQRTTVLIVTGRGGTSATTGILNTRLKTGPIPVSQGY</sequence>